<evidence type="ECO:0000256" key="4">
    <source>
        <dbReference type="ARBA" id="ARBA00022723"/>
    </source>
</evidence>
<dbReference type="PROSITE" id="PS00086">
    <property type="entry name" value="CYTOCHROME_P450"/>
    <property type="match status" value="1"/>
</dbReference>
<accession>A0A8E0R4H5</accession>
<keyword evidence="7 9" id="KW-0503">Monooxygenase</keyword>
<name>A0A8E0R4H5_9EURO</name>
<evidence type="ECO:0000256" key="3">
    <source>
        <dbReference type="ARBA" id="ARBA00022617"/>
    </source>
</evidence>
<evidence type="ECO:0000313" key="10">
    <source>
        <dbReference type="EMBL" id="GIC94711.1"/>
    </source>
</evidence>
<dbReference type="InterPro" id="IPR017972">
    <property type="entry name" value="Cyt_P450_CS"/>
</dbReference>
<dbReference type="Pfam" id="PF00067">
    <property type="entry name" value="p450"/>
    <property type="match status" value="1"/>
</dbReference>
<dbReference type="PRINTS" id="PR00385">
    <property type="entry name" value="P450"/>
</dbReference>
<dbReference type="Gene3D" id="1.10.630.10">
    <property type="entry name" value="Cytochrome P450"/>
    <property type="match status" value="1"/>
</dbReference>
<reference evidence="10" key="1">
    <citation type="journal article" date="2015" name="Genome Announc.">
        <title>Draft Genome Sequence of the Pathogenic Filamentous Fungus Aspergillus udagawae Strain IFM 46973T.</title>
        <authorList>
            <person name="Kusuya Y."/>
            <person name="Takahashi-Nakaguchi A."/>
            <person name="Takahashi H."/>
            <person name="Yaguchi T."/>
        </authorList>
    </citation>
    <scope>NUCLEOTIDE SEQUENCE</scope>
    <source>
        <strain evidence="10">IFM 46973</strain>
    </source>
</reference>
<dbReference type="GO" id="GO:0005506">
    <property type="term" value="F:iron ion binding"/>
    <property type="evidence" value="ECO:0007669"/>
    <property type="project" value="InterPro"/>
</dbReference>
<dbReference type="InterPro" id="IPR002401">
    <property type="entry name" value="Cyt_P450_E_grp-I"/>
</dbReference>
<dbReference type="AlphaFoldDB" id="A0A8E0R4H5"/>
<evidence type="ECO:0000256" key="5">
    <source>
        <dbReference type="ARBA" id="ARBA00023002"/>
    </source>
</evidence>
<protein>
    <recommendedName>
        <fullName evidence="12">Isotrichodermin C-15 hydroxylase</fullName>
    </recommendedName>
</protein>
<dbReference type="GO" id="GO:0016705">
    <property type="term" value="F:oxidoreductase activity, acting on paired donors, with incorporation or reduction of molecular oxygen"/>
    <property type="evidence" value="ECO:0007669"/>
    <property type="project" value="InterPro"/>
</dbReference>
<dbReference type="GO" id="GO:0004497">
    <property type="term" value="F:monooxygenase activity"/>
    <property type="evidence" value="ECO:0007669"/>
    <property type="project" value="UniProtKB-KW"/>
</dbReference>
<sequence>MIALVLCAVLAVSYVVGTALRNLYFHPMRRVPCHWPWIAFPLLRHISAVRGNVDLDIKRWHERYGPVVRFSADEVSFITSEAWNEIYGRHDRRHSLPKSKFSNSNTADIINANDRDHARYRKALAHGFSIKGAREQEPLIQGHIDKLIAQLQSSADARQPADLVTWYRLTTFDIIGDLAFGEHFGGLDNGRYHPWVAFMTRYTRLIPFFKAMDAYPVIFRTAFAFMSTSSQAIMEQMQYSRALVHKRIHSVSSSVQGRPDFVDSIMRQQGTKNEMSKMEIEANASVIIIAGSETPADLLCAVTYWLLRTPEVLLRVRDELRDAITTPADITFHAVAAKLPLLTACLNEALRLYPSVPGGLQRVTVSPITLLGFTIPPNIQVGLHQFAAYTSPFNFHRPDCFLPQRWDPEVTNNPASPFYNDNREVFQPFSAGPRNCIGKNLAYAIMRTALARVLWEFDLELCPESENWHVQKTYGLWDKGPLLCRLRRRERAR</sequence>
<keyword evidence="3 8" id="KW-0349">Heme</keyword>
<proteinExistence type="inferred from homology"/>
<reference evidence="10" key="2">
    <citation type="submission" date="2021-01" db="EMBL/GenBank/DDBJ databases">
        <title>Pan-genome distribution and transcriptional activeness of fungal secondary metabolism genes in Aspergillus section Fumigati.</title>
        <authorList>
            <person name="Takahashi H."/>
            <person name="Umemura M."/>
            <person name="Ninomiya A."/>
            <person name="Kusuya Y."/>
            <person name="Urayama S."/>
            <person name="Shimizu M."/>
            <person name="Watanabe A."/>
            <person name="Kamei K."/>
            <person name="Yaguchi T."/>
            <person name="Hagiwara D."/>
        </authorList>
    </citation>
    <scope>NUCLEOTIDE SEQUENCE</scope>
    <source>
        <strain evidence="10">IFM 46973</strain>
    </source>
</reference>
<dbReference type="GeneID" id="66989516"/>
<evidence type="ECO:0000256" key="2">
    <source>
        <dbReference type="ARBA" id="ARBA00010617"/>
    </source>
</evidence>
<gene>
    <name evidence="10" type="ORF">Aud_002040</name>
</gene>
<dbReference type="InterPro" id="IPR001128">
    <property type="entry name" value="Cyt_P450"/>
</dbReference>
<evidence type="ECO:0000256" key="7">
    <source>
        <dbReference type="ARBA" id="ARBA00023033"/>
    </source>
</evidence>
<dbReference type="GO" id="GO:0044283">
    <property type="term" value="P:small molecule biosynthetic process"/>
    <property type="evidence" value="ECO:0007669"/>
    <property type="project" value="UniProtKB-ARBA"/>
</dbReference>
<evidence type="ECO:0000256" key="1">
    <source>
        <dbReference type="ARBA" id="ARBA00001971"/>
    </source>
</evidence>
<comment type="caution">
    <text evidence="10">The sequence shown here is derived from an EMBL/GenBank/DDBJ whole genome shotgun (WGS) entry which is preliminary data.</text>
</comment>
<dbReference type="PRINTS" id="PR00463">
    <property type="entry name" value="EP450I"/>
</dbReference>
<keyword evidence="6 8" id="KW-0408">Iron</keyword>
<evidence type="ECO:0000256" key="8">
    <source>
        <dbReference type="PIRSR" id="PIRSR602401-1"/>
    </source>
</evidence>
<evidence type="ECO:0000256" key="9">
    <source>
        <dbReference type="RuleBase" id="RU000461"/>
    </source>
</evidence>
<evidence type="ECO:0000313" key="11">
    <source>
        <dbReference type="Proteomes" id="UP000036893"/>
    </source>
</evidence>
<dbReference type="EMBL" id="BBXM02000010">
    <property type="protein sequence ID" value="GIC94711.1"/>
    <property type="molecule type" value="Genomic_DNA"/>
</dbReference>
<comment type="similarity">
    <text evidence="2 9">Belongs to the cytochrome P450 family.</text>
</comment>
<feature type="binding site" description="axial binding residue" evidence="8">
    <location>
        <position position="436"/>
    </location>
    <ligand>
        <name>heme</name>
        <dbReference type="ChEBI" id="CHEBI:30413"/>
    </ligand>
    <ligandPart>
        <name>Fe</name>
        <dbReference type="ChEBI" id="CHEBI:18248"/>
    </ligandPart>
</feature>
<dbReference type="RefSeq" id="XP_043151977.1">
    <property type="nucleotide sequence ID" value="XM_043296042.1"/>
</dbReference>
<evidence type="ECO:0000256" key="6">
    <source>
        <dbReference type="ARBA" id="ARBA00023004"/>
    </source>
</evidence>
<dbReference type="CDD" id="cd11058">
    <property type="entry name" value="CYP60B-like"/>
    <property type="match status" value="1"/>
</dbReference>
<dbReference type="PANTHER" id="PTHR24305">
    <property type="entry name" value="CYTOCHROME P450"/>
    <property type="match status" value="1"/>
</dbReference>
<dbReference type="InterPro" id="IPR050121">
    <property type="entry name" value="Cytochrome_P450_monoxygenase"/>
</dbReference>
<evidence type="ECO:0008006" key="12">
    <source>
        <dbReference type="Google" id="ProtNLM"/>
    </source>
</evidence>
<keyword evidence="5 9" id="KW-0560">Oxidoreductase</keyword>
<keyword evidence="4 8" id="KW-0479">Metal-binding</keyword>
<dbReference type="InterPro" id="IPR036396">
    <property type="entry name" value="Cyt_P450_sf"/>
</dbReference>
<dbReference type="Proteomes" id="UP000036893">
    <property type="component" value="Unassembled WGS sequence"/>
</dbReference>
<dbReference type="PANTHER" id="PTHR24305:SF230">
    <property type="entry name" value="P450, PUTATIVE (EUROFUNG)-RELATED"/>
    <property type="match status" value="1"/>
</dbReference>
<dbReference type="SUPFAM" id="SSF48264">
    <property type="entry name" value="Cytochrome P450"/>
    <property type="match status" value="1"/>
</dbReference>
<comment type="cofactor">
    <cofactor evidence="1 8">
        <name>heme</name>
        <dbReference type="ChEBI" id="CHEBI:30413"/>
    </cofactor>
</comment>
<organism evidence="10 11">
    <name type="scientific">Aspergillus udagawae</name>
    <dbReference type="NCBI Taxonomy" id="91492"/>
    <lineage>
        <taxon>Eukaryota</taxon>
        <taxon>Fungi</taxon>
        <taxon>Dikarya</taxon>
        <taxon>Ascomycota</taxon>
        <taxon>Pezizomycotina</taxon>
        <taxon>Eurotiomycetes</taxon>
        <taxon>Eurotiomycetidae</taxon>
        <taxon>Eurotiales</taxon>
        <taxon>Aspergillaceae</taxon>
        <taxon>Aspergillus</taxon>
        <taxon>Aspergillus subgen. Fumigati</taxon>
    </lineage>
</organism>
<dbReference type="GO" id="GO:0020037">
    <property type="term" value="F:heme binding"/>
    <property type="evidence" value="ECO:0007669"/>
    <property type="project" value="InterPro"/>
</dbReference>